<dbReference type="AlphaFoldDB" id="A0A5B8XY58"/>
<name>A0A5B8XY58_9DELT</name>
<evidence type="ECO:0000313" key="2">
    <source>
        <dbReference type="Proteomes" id="UP000321595"/>
    </source>
</evidence>
<proteinExistence type="predicted"/>
<evidence type="ECO:0008006" key="3">
    <source>
        <dbReference type="Google" id="ProtNLM"/>
    </source>
</evidence>
<dbReference type="RefSeq" id="WP_146961872.1">
    <property type="nucleotide sequence ID" value="NZ_CP042467.1"/>
</dbReference>
<evidence type="ECO:0000313" key="1">
    <source>
        <dbReference type="EMBL" id="QED28973.1"/>
    </source>
</evidence>
<reference evidence="1 2" key="1">
    <citation type="submission" date="2019-08" db="EMBL/GenBank/DDBJ databases">
        <authorList>
            <person name="Liang Q."/>
        </authorList>
    </citation>
    <scope>NUCLEOTIDE SEQUENCE [LARGE SCALE GENOMIC DNA]</scope>
    <source>
        <strain evidence="1 2">V1718</strain>
    </source>
</reference>
<gene>
    <name evidence="1" type="ORF">FRD01_17355</name>
</gene>
<organism evidence="1 2">
    <name type="scientific">Microvenator marinus</name>
    <dbReference type="NCBI Taxonomy" id="2600177"/>
    <lineage>
        <taxon>Bacteria</taxon>
        <taxon>Deltaproteobacteria</taxon>
        <taxon>Bradymonadales</taxon>
        <taxon>Microvenatoraceae</taxon>
        <taxon>Microvenator</taxon>
    </lineage>
</organism>
<dbReference type="OrthoDB" id="20966at2"/>
<keyword evidence="2" id="KW-1185">Reference proteome</keyword>
<dbReference type="Proteomes" id="UP000321595">
    <property type="component" value="Chromosome"/>
</dbReference>
<accession>A0A5B8XY58</accession>
<sequence>MKINLDVEYAWRFGNAWTADARMQAFMERWTHIGGLIPAERRPASWGLDPRLGDDVELARKVNSKVFSWELAERLGVGLNGSCLVHSLDEIRELDHNHAWLIKHPLGVSGRERVSMIGGEPAQAAQWKWLEDALREGPLVAEPKVEIEEEWSVHFAIGSDVEYLGSVGLLTDSHGQHRGHRLDIEAPKAAVELSLKVAEELKEVGWKGPVSVDGFHGKIGQTSVFRPLSEINARVTFGRLAVELKRWVPTGNVIWWHPSASRIRQESIVFESLEQISPASGPGFWRLPEEVDPAGRTQTLLVNEGSLGI</sequence>
<dbReference type="EMBL" id="CP042467">
    <property type="protein sequence ID" value="QED28973.1"/>
    <property type="molecule type" value="Genomic_DNA"/>
</dbReference>
<dbReference type="KEGG" id="bbae:FRD01_17355"/>
<protein>
    <recommendedName>
        <fullName evidence="3">ATP-grasp domain-containing protein</fullName>
    </recommendedName>
</protein>
<dbReference type="SUPFAM" id="SSF56059">
    <property type="entry name" value="Glutathione synthetase ATP-binding domain-like"/>
    <property type="match status" value="1"/>
</dbReference>